<reference evidence="2" key="1">
    <citation type="submission" date="2024-03" db="EMBL/GenBank/DDBJ databases">
        <title>Diverse circular DNA viruses in blood, oral, and fecal samples of captive lemurs.</title>
        <authorList>
            <person name="Paietta E.N."/>
            <person name="Kraberger S."/>
            <person name="Lund M.C."/>
            <person name="Custer J.M."/>
            <person name="Vargas K.M."/>
            <person name="Ehmke E.E."/>
            <person name="Yoder A.D."/>
            <person name="Varsani A."/>
        </authorList>
    </citation>
    <scope>NUCLEOTIDE SEQUENCE</scope>
    <source>
        <strain evidence="2">Duke_21_41</strain>
    </source>
</reference>
<dbReference type="EMBL" id="PP511394">
    <property type="protein sequence ID" value="XCD03870.1"/>
    <property type="molecule type" value="Genomic_DNA"/>
</dbReference>
<organism evidence="2">
    <name type="scientific">Dulem virus 66</name>
    <dbReference type="NCBI Taxonomy" id="3145777"/>
    <lineage>
        <taxon>Viruses</taxon>
        <taxon>Monodnaviria</taxon>
        <taxon>Loebvirae</taxon>
        <taxon>Hofneiviricota</taxon>
        <taxon>Faserviricetes</taxon>
        <taxon>Tubulavirales</taxon>
        <taxon>Inoviridae</taxon>
        <taxon>Inovirus</taxon>
    </lineage>
</organism>
<dbReference type="Pfam" id="PF13443">
    <property type="entry name" value="HTH_26"/>
    <property type="match status" value="1"/>
</dbReference>
<evidence type="ECO:0000259" key="1">
    <source>
        <dbReference type="Pfam" id="PF13443"/>
    </source>
</evidence>
<evidence type="ECO:0000313" key="2">
    <source>
        <dbReference type="EMBL" id="XCD03870.1"/>
    </source>
</evidence>
<protein>
    <submittedName>
        <fullName evidence="2">DNA binding protein</fullName>
    </submittedName>
</protein>
<proteinExistence type="predicted"/>
<feature type="domain" description="HTH cro/C1-type" evidence="1">
    <location>
        <begin position="7"/>
        <end position="63"/>
    </location>
</feature>
<dbReference type="InterPro" id="IPR001387">
    <property type="entry name" value="Cro/C1-type_HTH"/>
</dbReference>
<sequence>MIKYYKLFDLLARKGMKKTSLLEIVSSPTLAKLSKGESVTTNVIDKICTFLECQPGDIMEHIEEKNEIS</sequence>
<name>A0AAU8AVA2_9VIRU</name>
<accession>A0AAU8AVA2</accession>